<evidence type="ECO:0000256" key="1">
    <source>
        <dbReference type="SAM" id="Coils"/>
    </source>
</evidence>
<dbReference type="AlphaFoldDB" id="V6LM95"/>
<evidence type="ECO:0000313" key="3">
    <source>
        <dbReference type="EMBL" id="KAH0576518.1"/>
    </source>
</evidence>
<keyword evidence="1" id="KW-0175">Coiled coil</keyword>
<evidence type="ECO:0000313" key="4">
    <source>
        <dbReference type="Proteomes" id="UP000018208"/>
    </source>
</evidence>
<evidence type="ECO:0000313" key="2">
    <source>
        <dbReference type="EMBL" id="EST45755.1"/>
    </source>
</evidence>
<protein>
    <submittedName>
        <fullName evidence="2">Uncharacterized protein</fullName>
    </submittedName>
</protein>
<reference evidence="2 3" key="1">
    <citation type="journal article" date="2014" name="PLoS Genet.">
        <title>The Genome of Spironucleus salmonicida Highlights a Fish Pathogen Adapted to Fluctuating Environments.</title>
        <authorList>
            <person name="Xu F."/>
            <person name="Jerlstrom-Hultqvist J."/>
            <person name="Einarsson E."/>
            <person name="Astvaldsson A."/>
            <person name="Svard S.G."/>
            <person name="Andersson J.O."/>
        </authorList>
    </citation>
    <scope>NUCLEOTIDE SEQUENCE</scope>
    <source>
        <strain evidence="3">ATCC 50377</strain>
    </source>
</reference>
<dbReference type="Proteomes" id="UP000018208">
    <property type="component" value="Unassembled WGS sequence"/>
</dbReference>
<feature type="coiled-coil region" evidence="1">
    <location>
        <begin position="616"/>
        <end position="643"/>
    </location>
</feature>
<feature type="coiled-coil region" evidence="1">
    <location>
        <begin position="219"/>
        <end position="246"/>
    </location>
</feature>
<organism evidence="2">
    <name type="scientific">Spironucleus salmonicida</name>
    <dbReference type="NCBI Taxonomy" id="348837"/>
    <lineage>
        <taxon>Eukaryota</taxon>
        <taxon>Metamonada</taxon>
        <taxon>Diplomonadida</taxon>
        <taxon>Hexamitidae</taxon>
        <taxon>Hexamitinae</taxon>
        <taxon>Spironucleus</taxon>
    </lineage>
</organism>
<dbReference type="EMBL" id="AUWU02000002">
    <property type="protein sequence ID" value="KAH0576518.1"/>
    <property type="molecule type" value="Genomic_DNA"/>
</dbReference>
<proteinExistence type="predicted"/>
<accession>V6LM95</accession>
<dbReference type="VEuPathDB" id="GiardiaDB:SS50377_22082"/>
<sequence length="768" mass="89661">MQIGKFELLQWAAPLNTTPQKWSDINPHMYYKINFLFKTSFSPLSTSEDYKLFFYSRQVPEILDWDAIEQGRGRAIFNFLAFLYVIESIKDGNTAPIEFALPVDQKITDYLESPDVLKLLQIQIMSPQVQISSSHQKSISISQTDVKLDNFLTEMDSLVPNLDESIRDKALLASRVLQRAVEHDLDKEYLDQDCQTDISYRDLSNIIMKTQQNTNDSVYTELLQENMALKQQNKNYEKLVDFYRSQTHDKLNYNQQFYQTISQLQKQSISLDLIQELQIETLANVKVQKIIYENILKIKSALQNEGLNMYQKYEIFIQKEQLEQSQVSETQQIVDSFSQLSQQVQLFNTNIQDNIEKMVDLTKHVDISIDQKLEGLCQENKLLQNTISILDKDNTQLKQLNAQLITNTNEDIMKDLQTVLINSSGIELTASLIQLTQKFQYYIHKFSFVQDSYTKKLKTLNLINLDKEDMQIIQQSLDQEPEVLFQNYELQFSDKFKDILQTLGINCTYFTSSPIQFDNIPLNQTINIIKQIESDGILLKEESLQLQSSTYKNQIEQLILIISQILKQFTKFKTEFKNKHQSLVKTCRNLQMQLVNRSEETSQMFTQKLTTTITQLNINKDELEFYKQKITSQQQQITQLIQSQSLSEQAQLEAKRLWQRVKQQTQCLDLFQDVTDQLLSNNTFNIQQKLQDINAIRNQTIQFAEKSVFQCESLLAIERNRADLEREKSSGLRNQIASLKSEILVLEELLQMTKQDCNKSIAICFQEE</sequence>
<name>V6LM95_9EUKA</name>
<gene>
    <name evidence="2" type="ORF">SS50377_14326</name>
    <name evidence="3" type="ORF">SS50377_22082</name>
</gene>
<dbReference type="EMBL" id="KI546089">
    <property type="protein sequence ID" value="EST45755.1"/>
    <property type="molecule type" value="Genomic_DNA"/>
</dbReference>
<keyword evidence="4" id="KW-1185">Reference proteome</keyword>
<reference evidence="3" key="2">
    <citation type="submission" date="2020-12" db="EMBL/GenBank/DDBJ databases">
        <title>New Spironucleus salmonicida genome in near-complete chromosomes.</title>
        <authorList>
            <person name="Xu F."/>
            <person name="Kurt Z."/>
            <person name="Jimenez-Gonzalez A."/>
            <person name="Astvaldsson A."/>
            <person name="Andersson J.O."/>
            <person name="Svard S.G."/>
        </authorList>
    </citation>
    <scope>NUCLEOTIDE SEQUENCE</scope>
    <source>
        <strain evidence="3">ATCC 50377</strain>
    </source>
</reference>